<comment type="caution">
    <text evidence="1">The sequence shown here is derived from an EMBL/GenBank/DDBJ whole genome shotgun (WGS) entry which is preliminary data.</text>
</comment>
<reference evidence="1 2" key="1">
    <citation type="submission" date="2010-04" db="EMBL/GenBank/DDBJ databases">
        <authorList>
            <person name="Muzny D."/>
            <person name="Qin X."/>
            <person name="Deng J."/>
            <person name="Jiang H."/>
            <person name="Liu Y."/>
            <person name="Qu J."/>
            <person name="Song X.-Z."/>
            <person name="Zhang L."/>
            <person name="Thornton R."/>
            <person name="Coyle M."/>
            <person name="Francisco L."/>
            <person name="Jackson L."/>
            <person name="Javaid M."/>
            <person name="Korchina V."/>
            <person name="Kovar C."/>
            <person name="Mata R."/>
            <person name="Mathew T."/>
            <person name="Ngo R."/>
            <person name="Nguyen L."/>
            <person name="Nguyen N."/>
            <person name="Okwuonu G."/>
            <person name="Ongeri F."/>
            <person name="Pham C."/>
            <person name="Simmons D."/>
            <person name="Wilczek-Boney K."/>
            <person name="Hale W."/>
            <person name="Jakkamsetti A."/>
            <person name="Pham P."/>
            <person name="Ruth R."/>
            <person name="San Lucas F."/>
            <person name="Warren J."/>
            <person name="Zhang J."/>
            <person name="Zhao Z."/>
            <person name="Zhou C."/>
            <person name="Zhu D."/>
            <person name="Lee S."/>
            <person name="Bess C."/>
            <person name="Blankenburg K."/>
            <person name="Forbes L."/>
            <person name="Fu Q."/>
            <person name="Gubbala S."/>
            <person name="Hirani K."/>
            <person name="Jayaseelan J.C."/>
            <person name="Lara F."/>
            <person name="Munidasa M."/>
            <person name="Palculict T."/>
            <person name="Patil S."/>
            <person name="Pu L.-L."/>
            <person name="Saada N."/>
            <person name="Tang L."/>
            <person name="Weissenberger G."/>
            <person name="Zhu Y."/>
            <person name="Hemphill L."/>
            <person name="Shang Y."/>
            <person name="Youmans B."/>
            <person name="Ayvaz T."/>
            <person name="Ross M."/>
            <person name="Santibanez J."/>
            <person name="Aqrawi P."/>
            <person name="Gross S."/>
            <person name="Joshi V."/>
            <person name="Fowler G."/>
            <person name="Nazareth L."/>
            <person name="Reid J."/>
            <person name="Worley K."/>
            <person name="Petrosino J."/>
            <person name="Highlander S."/>
            <person name="Gibbs R."/>
        </authorList>
    </citation>
    <scope>NUCLEOTIDE SEQUENCE [LARGE SCALE GENOMIC DNA]</scope>
    <source>
        <strain evidence="1 2">ATCC BAA-614</strain>
    </source>
</reference>
<dbReference type="HOGENOM" id="CLU_2538968_0_0_11"/>
<organism evidence="1 2">
    <name type="scientific">Mycobacterium parascrofulaceum ATCC BAA-614</name>
    <dbReference type="NCBI Taxonomy" id="525368"/>
    <lineage>
        <taxon>Bacteria</taxon>
        <taxon>Bacillati</taxon>
        <taxon>Actinomycetota</taxon>
        <taxon>Actinomycetes</taxon>
        <taxon>Mycobacteriales</taxon>
        <taxon>Mycobacteriaceae</taxon>
        <taxon>Mycobacterium</taxon>
        <taxon>Mycobacterium simiae complex</taxon>
    </lineage>
</organism>
<dbReference type="Proteomes" id="UP000003653">
    <property type="component" value="Unassembled WGS sequence"/>
</dbReference>
<proteinExistence type="predicted"/>
<accession>D5P5K8</accession>
<dbReference type="RefSeq" id="WP_007170473.1">
    <property type="nucleotide sequence ID" value="NZ_GG770556.1"/>
</dbReference>
<evidence type="ECO:0000313" key="2">
    <source>
        <dbReference type="Proteomes" id="UP000003653"/>
    </source>
</evidence>
<dbReference type="AlphaFoldDB" id="D5P5K8"/>
<evidence type="ECO:0000313" key="1">
    <source>
        <dbReference type="EMBL" id="EFG78642.1"/>
    </source>
</evidence>
<gene>
    <name evidence="1" type="ORF">HMPREF0591_1452</name>
</gene>
<dbReference type="EMBL" id="ADNV01000105">
    <property type="protein sequence ID" value="EFG78642.1"/>
    <property type="molecule type" value="Genomic_DNA"/>
</dbReference>
<sequence>MLINGVEARGAPQTVTEVAVRGACLMDWTWDRISLALETESQTAKRYAAGSVTWPEAAMAATGDQSISAPTKVVCAQEVILRT</sequence>
<keyword evidence="2" id="KW-1185">Reference proteome</keyword>
<protein>
    <submittedName>
        <fullName evidence="1">Uncharacterized protein</fullName>
    </submittedName>
</protein>
<name>D5P5K8_9MYCO</name>